<gene>
    <name evidence="2" type="ORF">NCTC9419_01713</name>
</gene>
<dbReference type="Proteomes" id="UP000271603">
    <property type="component" value="Chromosome"/>
</dbReference>
<evidence type="ECO:0000313" key="3">
    <source>
        <dbReference type="Proteomes" id="UP000271603"/>
    </source>
</evidence>
<evidence type="ECO:0000313" key="2">
    <source>
        <dbReference type="EMBL" id="VEA70221.1"/>
    </source>
</evidence>
<keyword evidence="1" id="KW-0812">Transmembrane</keyword>
<dbReference type="EMBL" id="LR134155">
    <property type="protein sequence ID" value="VEA70221.1"/>
    <property type="molecule type" value="Genomic_DNA"/>
</dbReference>
<evidence type="ECO:0000256" key="1">
    <source>
        <dbReference type="SAM" id="Phobius"/>
    </source>
</evidence>
<keyword evidence="1" id="KW-0472">Membrane</keyword>
<organism evidence="2 3">
    <name type="scientific">Serratia rubidaea</name>
    <name type="common">Serratia marinorubra</name>
    <dbReference type="NCBI Taxonomy" id="61652"/>
    <lineage>
        <taxon>Bacteria</taxon>
        <taxon>Pseudomonadati</taxon>
        <taxon>Pseudomonadota</taxon>
        <taxon>Gammaproteobacteria</taxon>
        <taxon>Enterobacterales</taxon>
        <taxon>Yersiniaceae</taxon>
        <taxon>Serratia</taxon>
    </lineage>
</organism>
<accession>A0A3S4GAQ6</accession>
<feature type="transmembrane region" description="Helical" evidence="1">
    <location>
        <begin position="28"/>
        <end position="47"/>
    </location>
</feature>
<name>A0A3S4GAQ6_SERRU</name>
<proteinExistence type="predicted"/>
<keyword evidence="1" id="KW-1133">Transmembrane helix</keyword>
<reference evidence="2 3" key="1">
    <citation type="submission" date="2018-12" db="EMBL/GenBank/DDBJ databases">
        <authorList>
            <consortium name="Pathogen Informatics"/>
        </authorList>
    </citation>
    <scope>NUCLEOTIDE SEQUENCE [LARGE SCALE GENOMIC DNA]</scope>
    <source>
        <strain evidence="2 3">NCTC9419</strain>
    </source>
</reference>
<protein>
    <submittedName>
        <fullName evidence="2">Uncharacterized protein</fullName>
    </submittedName>
</protein>
<sequence>MLREEVPEAALRCMLVCLATVSPKPPRVMVLVTAGFGAMAVFGTVMVRPPAVAGP</sequence>
<dbReference type="AlphaFoldDB" id="A0A3S4GAQ6"/>